<reference evidence="2" key="1">
    <citation type="submission" date="2022-10" db="EMBL/GenBank/DDBJ databases">
        <title>Chryseobacterium babae sp. nov. isolated from the gut of the beetle Oryctes rhinoceros, and Chryseobacterium kimseyorum sp. nov., isolated from a stick insect rearing cage.</title>
        <authorList>
            <person name="Shelomi M."/>
            <person name="Han C.-J."/>
            <person name="Chen W.-M."/>
            <person name="Chen H.-K."/>
            <person name="Liaw S.-J."/>
            <person name="Muhle E."/>
            <person name="Clermont D."/>
        </authorList>
    </citation>
    <scope>NUCLEOTIDE SEQUENCE</scope>
    <source>
        <strain evidence="2">WLa1L2M3</strain>
    </source>
</reference>
<name>A0ABT3HKP4_9FLAO</name>
<keyword evidence="3" id="KW-1185">Reference proteome</keyword>
<dbReference type="Proteomes" id="UP001163719">
    <property type="component" value="Unassembled WGS sequence"/>
</dbReference>
<comment type="caution">
    <text evidence="2">The sequence shown here is derived from an EMBL/GenBank/DDBJ whole genome shotgun (WGS) entry which is preliminary data.</text>
</comment>
<keyword evidence="1" id="KW-0732">Signal</keyword>
<accession>A0ABT3HKP4</accession>
<sequence length="264" mass="30294">MKIRFNILITLLISYTSFYAQEISIDENGNTIITTHCRKRPIKDTLNYVKQFEINKINYIGQPFSKLLNEMTQIQPKTAWAASMGRKKIISCKAQQIYPLLTSVGNVPNLSHLKDTNNELQSFVGTYAATYNGNQITLYITKEDEKLFNTRGKQIYRDVLEIKYVVKNSTGTVLQDTKNLVLPDESLKYRIYSLWVTENGNKAELIYNGTNCNVGFGSIDLKKLNATQLSWEYKPNDIVTTADKCPPNFGHNHLFTRDKGFNFY</sequence>
<dbReference type="RefSeq" id="WP_264742301.1">
    <property type="nucleotide sequence ID" value="NZ_JAPDHV010000001.1"/>
</dbReference>
<feature type="signal peptide" evidence="1">
    <location>
        <begin position="1"/>
        <end position="20"/>
    </location>
</feature>
<evidence type="ECO:0000313" key="2">
    <source>
        <dbReference type="EMBL" id="MCW3160359.1"/>
    </source>
</evidence>
<protein>
    <recommendedName>
        <fullName evidence="4">GLPGLI family protein</fullName>
    </recommendedName>
</protein>
<feature type="chain" id="PRO_5046153926" description="GLPGLI family protein" evidence="1">
    <location>
        <begin position="21"/>
        <end position="264"/>
    </location>
</feature>
<dbReference type="EMBL" id="JAPDHV010000001">
    <property type="protein sequence ID" value="MCW3160359.1"/>
    <property type="molecule type" value="Genomic_DNA"/>
</dbReference>
<evidence type="ECO:0008006" key="4">
    <source>
        <dbReference type="Google" id="ProtNLM"/>
    </source>
</evidence>
<gene>
    <name evidence="2" type="ORF">OH806_03645</name>
</gene>
<organism evidence="2 3">
    <name type="scientific">Chryseobacterium oryctis</name>
    <dbReference type="NCBI Taxonomy" id="2952618"/>
    <lineage>
        <taxon>Bacteria</taxon>
        <taxon>Pseudomonadati</taxon>
        <taxon>Bacteroidota</taxon>
        <taxon>Flavobacteriia</taxon>
        <taxon>Flavobacteriales</taxon>
        <taxon>Weeksellaceae</taxon>
        <taxon>Chryseobacterium group</taxon>
        <taxon>Chryseobacterium</taxon>
    </lineage>
</organism>
<evidence type="ECO:0000313" key="3">
    <source>
        <dbReference type="Proteomes" id="UP001163719"/>
    </source>
</evidence>
<proteinExistence type="predicted"/>
<evidence type="ECO:0000256" key="1">
    <source>
        <dbReference type="SAM" id="SignalP"/>
    </source>
</evidence>